<sequence length="150" mass="16718">MIMSFAAITTEELASVLTDADAVTELIATGPRAGYARVDLDKSWDGIRYLMRTAGLGVDLLEDGRTIGDEGTMSGWTTADVERAAVAMRDVPFSDLLDLYDPQRMEDADVYPNIWATEWALDYLLDNYRRLRHFFIDTAAEGQAALMVWG</sequence>
<dbReference type="Proteomes" id="UP001551695">
    <property type="component" value="Unassembled WGS sequence"/>
</dbReference>
<dbReference type="Gene3D" id="3.40.1760.10">
    <property type="entry name" value="YfbM-like super family"/>
    <property type="match status" value="1"/>
</dbReference>
<dbReference type="InterPro" id="IPR015068">
    <property type="entry name" value="DUF1877"/>
</dbReference>
<organism evidence="1 2">
    <name type="scientific">Nocardia aurea</name>
    <dbReference type="NCBI Taxonomy" id="2144174"/>
    <lineage>
        <taxon>Bacteria</taxon>
        <taxon>Bacillati</taxon>
        <taxon>Actinomycetota</taxon>
        <taxon>Actinomycetes</taxon>
        <taxon>Mycobacteriales</taxon>
        <taxon>Nocardiaceae</taxon>
        <taxon>Nocardia</taxon>
    </lineage>
</organism>
<keyword evidence="2" id="KW-1185">Reference proteome</keyword>
<gene>
    <name evidence="1" type="ORF">AB0I48_30160</name>
</gene>
<dbReference type="RefSeq" id="WP_357788517.1">
    <property type="nucleotide sequence ID" value="NZ_JBFAKC010000017.1"/>
</dbReference>
<comment type="caution">
    <text evidence="1">The sequence shown here is derived from an EMBL/GenBank/DDBJ whole genome shotgun (WGS) entry which is preliminary data.</text>
</comment>
<accession>A0ABV3G2C6</accession>
<proteinExistence type="predicted"/>
<dbReference type="InterPro" id="IPR035944">
    <property type="entry name" value="YfbM-like_sf"/>
</dbReference>
<reference evidence="1 2" key="1">
    <citation type="submission" date="2024-06" db="EMBL/GenBank/DDBJ databases">
        <title>The Natural Products Discovery Center: Release of the First 8490 Sequenced Strains for Exploring Actinobacteria Biosynthetic Diversity.</title>
        <authorList>
            <person name="Kalkreuter E."/>
            <person name="Kautsar S.A."/>
            <person name="Yang D."/>
            <person name="Bader C.D."/>
            <person name="Teijaro C.N."/>
            <person name="Fluegel L."/>
            <person name="Davis C.M."/>
            <person name="Simpson J.R."/>
            <person name="Lauterbach L."/>
            <person name="Steele A.D."/>
            <person name="Gui C."/>
            <person name="Meng S."/>
            <person name="Li G."/>
            <person name="Viehrig K."/>
            <person name="Ye F."/>
            <person name="Su P."/>
            <person name="Kiefer A.F."/>
            <person name="Nichols A."/>
            <person name="Cepeda A.J."/>
            <person name="Yan W."/>
            <person name="Fan B."/>
            <person name="Jiang Y."/>
            <person name="Adhikari A."/>
            <person name="Zheng C.-J."/>
            <person name="Schuster L."/>
            <person name="Cowan T.M."/>
            <person name="Smanski M.J."/>
            <person name="Chevrette M.G."/>
            <person name="De Carvalho L.P.S."/>
            <person name="Shen B."/>
        </authorList>
    </citation>
    <scope>NUCLEOTIDE SEQUENCE [LARGE SCALE GENOMIC DNA]</scope>
    <source>
        <strain evidence="1 2">NPDC050403</strain>
    </source>
</reference>
<dbReference type="SUPFAM" id="SSF111069">
    <property type="entry name" value="Hypothetical protein yfbM"/>
    <property type="match status" value="1"/>
</dbReference>
<protein>
    <submittedName>
        <fullName evidence="1">DUF1877 family protein</fullName>
    </submittedName>
</protein>
<evidence type="ECO:0000313" key="1">
    <source>
        <dbReference type="EMBL" id="MEV0711831.1"/>
    </source>
</evidence>
<dbReference type="Pfam" id="PF08974">
    <property type="entry name" value="DUF1877"/>
    <property type="match status" value="1"/>
</dbReference>
<name>A0ABV3G2C6_9NOCA</name>
<evidence type="ECO:0000313" key="2">
    <source>
        <dbReference type="Proteomes" id="UP001551695"/>
    </source>
</evidence>
<dbReference type="EMBL" id="JBFAKC010000017">
    <property type="protein sequence ID" value="MEV0711831.1"/>
    <property type="molecule type" value="Genomic_DNA"/>
</dbReference>